<dbReference type="NCBIfam" id="NF005600">
    <property type="entry name" value="PRK07334.1"/>
    <property type="match status" value="1"/>
</dbReference>
<dbReference type="SUPFAM" id="SSF53686">
    <property type="entry name" value="Tryptophan synthase beta subunit-like PLP-dependent enzymes"/>
    <property type="match status" value="1"/>
</dbReference>
<evidence type="ECO:0000256" key="4">
    <source>
        <dbReference type="ARBA" id="ARBA00023239"/>
    </source>
</evidence>
<dbReference type="PROSITE" id="PS51671">
    <property type="entry name" value="ACT"/>
    <property type="match status" value="1"/>
</dbReference>
<dbReference type="EC" id="4.3.1.19" evidence="7"/>
<gene>
    <name evidence="7" type="ORF">GGR39_002926</name>
</gene>
<dbReference type="Pfam" id="PF00291">
    <property type="entry name" value="PALP"/>
    <property type="match status" value="1"/>
</dbReference>
<comment type="caution">
    <text evidence="7">The sequence shown here is derived from an EMBL/GenBank/DDBJ whole genome shotgun (WGS) entry which is preliminary data.</text>
</comment>
<evidence type="ECO:0000313" key="7">
    <source>
        <dbReference type="EMBL" id="MBB3941250.1"/>
    </source>
</evidence>
<dbReference type="GO" id="GO:0003941">
    <property type="term" value="F:L-serine ammonia-lyase activity"/>
    <property type="evidence" value="ECO:0007669"/>
    <property type="project" value="UniProtKB-EC"/>
</dbReference>
<evidence type="ECO:0000256" key="1">
    <source>
        <dbReference type="ARBA" id="ARBA00001933"/>
    </source>
</evidence>
<dbReference type="EMBL" id="JACIDY010000008">
    <property type="protein sequence ID" value="MBB3941250.1"/>
    <property type="molecule type" value="Genomic_DNA"/>
</dbReference>
<organism evidence="7 8">
    <name type="scientific">Novosphingobium fluoreni</name>
    <dbReference type="NCBI Taxonomy" id="1391222"/>
    <lineage>
        <taxon>Bacteria</taxon>
        <taxon>Pseudomonadati</taxon>
        <taxon>Pseudomonadota</taxon>
        <taxon>Alphaproteobacteria</taxon>
        <taxon>Sphingomonadales</taxon>
        <taxon>Sphingomonadaceae</taxon>
        <taxon>Novosphingobium</taxon>
    </lineage>
</organism>
<dbReference type="NCBIfam" id="TIGR01127">
    <property type="entry name" value="ilvA_1Cterm"/>
    <property type="match status" value="1"/>
</dbReference>
<evidence type="ECO:0000313" key="8">
    <source>
        <dbReference type="Proteomes" id="UP000561459"/>
    </source>
</evidence>
<evidence type="ECO:0000256" key="2">
    <source>
        <dbReference type="ARBA" id="ARBA00010869"/>
    </source>
</evidence>
<dbReference type="InterPro" id="IPR005789">
    <property type="entry name" value="Thr_deHydtase_catblc"/>
</dbReference>
<dbReference type="PANTHER" id="PTHR48078:SF6">
    <property type="entry name" value="L-THREONINE DEHYDRATASE CATABOLIC TDCB"/>
    <property type="match status" value="1"/>
</dbReference>
<dbReference type="InterPro" id="IPR050147">
    <property type="entry name" value="Ser/Thr_Dehydratase"/>
</dbReference>
<dbReference type="GO" id="GO:0004794">
    <property type="term" value="F:threonine deaminase activity"/>
    <property type="evidence" value="ECO:0007669"/>
    <property type="project" value="UniProtKB-EC"/>
</dbReference>
<dbReference type="Gene3D" id="3.40.50.1100">
    <property type="match status" value="2"/>
</dbReference>
<dbReference type="AlphaFoldDB" id="A0A7W6FZL5"/>
<comment type="catalytic activity">
    <reaction evidence="5">
        <text>L-serine = pyruvate + NH4(+)</text>
        <dbReference type="Rhea" id="RHEA:19169"/>
        <dbReference type="ChEBI" id="CHEBI:15361"/>
        <dbReference type="ChEBI" id="CHEBI:28938"/>
        <dbReference type="ChEBI" id="CHEBI:33384"/>
        <dbReference type="EC" id="4.3.1.17"/>
    </reaction>
</comment>
<dbReference type="InterPro" id="IPR001926">
    <property type="entry name" value="TrpB-like_PALP"/>
</dbReference>
<dbReference type="InterPro" id="IPR002912">
    <property type="entry name" value="ACT_dom"/>
</dbReference>
<evidence type="ECO:0000256" key="3">
    <source>
        <dbReference type="ARBA" id="ARBA00022898"/>
    </source>
</evidence>
<comment type="cofactor">
    <cofactor evidence="1">
        <name>pyridoxal 5'-phosphate</name>
        <dbReference type="ChEBI" id="CHEBI:597326"/>
    </cofactor>
</comment>
<dbReference type="RefSeq" id="WP_183617939.1">
    <property type="nucleotide sequence ID" value="NZ_JACIDY010000008.1"/>
</dbReference>
<comment type="similarity">
    <text evidence="2">Belongs to the serine/threonine dehydratase family.</text>
</comment>
<protein>
    <submittedName>
        <fullName evidence="7">Threonine dehydratase</fullName>
        <ecNumber evidence="7">4.3.1.19</ecNumber>
    </submittedName>
</protein>
<dbReference type="InterPro" id="IPR036052">
    <property type="entry name" value="TrpB-like_PALP_sf"/>
</dbReference>
<evidence type="ECO:0000256" key="5">
    <source>
        <dbReference type="ARBA" id="ARBA00049406"/>
    </source>
</evidence>
<reference evidence="7 8" key="1">
    <citation type="submission" date="2020-08" db="EMBL/GenBank/DDBJ databases">
        <title>Genomic Encyclopedia of Type Strains, Phase IV (KMG-IV): sequencing the most valuable type-strain genomes for metagenomic binning, comparative biology and taxonomic classification.</title>
        <authorList>
            <person name="Goeker M."/>
        </authorList>
    </citation>
    <scope>NUCLEOTIDE SEQUENCE [LARGE SCALE GENOMIC DNA]</scope>
    <source>
        <strain evidence="7 8">DSM 27568</strain>
    </source>
</reference>
<dbReference type="CDD" id="cd04886">
    <property type="entry name" value="ACT_ThrD-II-like"/>
    <property type="match status" value="1"/>
</dbReference>
<proteinExistence type="inferred from homology"/>
<feature type="domain" description="ACT" evidence="6">
    <location>
        <begin position="350"/>
        <end position="431"/>
    </location>
</feature>
<name>A0A7W6FZL5_9SPHN</name>
<dbReference type="FunFam" id="3.40.50.1100:FF:000007">
    <property type="entry name" value="L-threonine dehydratase catabolic TdcB"/>
    <property type="match status" value="1"/>
</dbReference>
<accession>A0A7W6FZL5</accession>
<evidence type="ECO:0000259" key="6">
    <source>
        <dbReference type="PROSITE" id="PS51671"/>
    </source>
</evidence>
<keyword evidence="3" id="KW-0663">Pyridoxal phosphate</keyword>
<dbReference type="GO" id="GO:0006565">
    <property type="term" value="P:L-serine catabolic process"/>
    <property type="evidence" value="ECO:0007669"/>
    <property type="project" value="TreeGrafter"/>
</dbReference>
<dbReference type="Proteomes" id="UP000561459">
    <property type="component" value="Unassembled WGS sequence"/>
</dbReference>
<dbReference type="GO" id="GO:0009097">
    <property type="term" value="P:isoleucine biosynthetic process"/>
    <property type="evidence" value="ECO:0007669"/>
    <property type="project" value="TreeGrafter"/>
</dbReference>
<keyword evidence="8" id="KW-1185">Reference proteome</keyword>
<dbReference type="GO" id="GO:0006567">
    <property type="term" value="P:L-threonine catabolic process"/>
    <property type="evidence" value="ECO:0007669"/>
    <property type="project" value="InterPro"/>
</dbReference>
<dbReference type="InterPro" id="IPR044561">
    <property type="entry name" value="ACT_ThrD-II-like"/>
</dbReference>
<keyword evidence="4 7" id="KW-0456">Lyase</keyword>
<dbReference type="CDD" id="cd01562">
    <property type="entry name" value="Thr-dehyd"/>
    <property type="match status" value="1"/>
</dbReference>
<dbReference type="PANTHER" id="PTHR48078">
    <property type="entry name" value="THREONINE DEHYDRATASE, MITOCHONDRIAL-RELATED"/>
    <property type="match status" value="1"/>
</dbReference>
<sequence length="438" mass="46963">MDQQLQEIAAPSAQDTLGEAALTLDDVRAAAMRILGAVVRTPTLHSKTLSRIVGADVWLKFENLQFTAAYKERGALNKLLTLPPDVKTRGVIAASAGNHAQGLAYHAGRLGIPVTIVMPKSTPIVKVQQTRGHGAEVVLDGDTFDEAYAIACRIKEERGLIFVHPFDDREIMAGQGTVGLEMLEDVPQLDTIVVPVGGGGLISGVAVAAKGLKPDIRIVGVQSNQYPAMYLLKRNEPVAGGGDTIAEGIAVKEPGLLTRAAVAEHVDEVRIVSETRIEEAISLLLDIEKTVVEGAGAVGLATLLPLKNGTFRPEFAGRKIGVILTGGNIDPRFLANVILRNLARSGRIGRLAILLNDKVGELAKIAEIFTRNDANIIEVQHQRIFGVLSAKGSEVEIEYEIRDKHALEPLLMDLDAAGYTYEVMTISGRRPGRSQRPG</sequence>